<evidence type="ECO:0000256" key="3">
    <source>
        <dbReference type="ARBA" id="ARBA00022475"/>
    </source>
</evidence>
<accession>A0A838XWC4</accession>
<sequence length="333" mass="34829">MNILLRAASLVAAMLLMPVAMSPALAEPALVYSVGGKFDGSFNEAAYRGAEAFREKTGESYRDFEIARDADSLPALRNFANRGYAPIVAIGFNQAEAVGAAAKAFPEARFSIVDMVVTAPNVRSVTFREQEGAYIAGLLAAMASKTGTIGFVGGMDIPLIRRFLCGYRQGAASVSKDVRVLFNMAGDTPAAFADPARGAELARSQIARGADVIIQAAGGTGIGVLQAAADAGKLGIGTDSNQNGLHPGKVLTSIRKRVDAAVLDNFLDELSGEWTPGVHVLGLKEGGMDWVIDANNRDLITADMEAAARRAEADIAAGRIIVHDMARDGSCAP</sequence>
<dbReference type="PANTHER" id="PTHR34296:SF2">
    <property type="entry name" value="ABC TRANSPORTER GUANOSINE-BINDING PROTEIN NUPN"/>
    <property type="match status" value="1"/>
</dbReference>
<dbReference type="Pfam" id="PF02608">
    <property type="entry name" value="Bmp"/>
    <property type="match status" value="1"/>
</dbReference>
<keyword evidence="10" id="KW-1185">Reference proteome</keyword>
<evidence type="ECO:0000256" key="6">
    <source>
        <dbReference type="ARBA" id="ARBA00023288"/>
    </source>
</evidence>
<evidence type="ECO:0000256" key="7">
    <source>
        <dbReference type="SAM" id="SignalP"/>
    </source>
</evidence>
<name>A0A838XWC4_9HYPH</name>
<comment type="caution">
    <text evidence="9">The sequence shown here is derived from an EMBL/GenBank/DDBJ whole genome shotgun (WGS) entry which is preliminary data.</text>
</comment>
<reference evidence="9 10" key="1">
    <citation type="submission" date="2020-07" db="EMBL/GenBank/DDBJ databases">
        <authorList>
            <person name="Li M."/>
        </authorList>
    </citation>
    <scope>NUCLEOTIDE SEQUENCE [LARGE SCALE GENOMIC DNA]</scope>
    <source>
        <strain evidence="9 10">DSM 23284</strain>
    </source>
</reference>
<keyword evidence="4 7" id="KW-0732">Signal</keyword>
<feature type="chain" id="PRO_5032497678" evidence="7">
    <location>
        <begin position="27"/>
        <end position="333"/>
    </location>
</feature>
<dbReference type="InterPro" id="IPR003760">
    <property type="entry name" value="PnrA-like"/>
</dbReference>
<dbReference type="Gene3D" id="3.40.50.2300">
    <property type="match status" value="2"/>
</dbReference>
<reference evidence="9 10" key="2">
    <citation type="submission" date="2020-08" db="EMBL/GenBank/DDBJ databases">
        <title>Stappia taiwanensis sp. nov., isolated from a coastal thermal spring.</title>
        <authorList>
            <person name="Kampfer P."/>
        </authorList>
    </citation>
    <scope>NUCLEOTIDE SEQUENCE [LARGE SCALE GENOMIC DNA]</scope>
    <source>
        <strain evidence="9 10">DSM 23284</strain>
    </source>
</reference>
<evidence type="ECO:0000256" key="5">
    <source>
        <dbReference type="ARBA" id="ARBA00023136"/>
    </source>
</evidence>
<keyword evidence="6" id="KW-0449">Lipoprotein</keyword>
<evidence type="ECO:0000256" key="2">
    <source>
        <dbReference type="ARBA" id="ARBA00008610"/>
    </source>
</evidence>
<dbReference type="RefSeq" id="WP_181760987.1">
    <property type="nucleotide sequence ID" value="NZ_BMCR01000003.1"/>
</dbReference>
<evidence type="ECO:0000259" key="8">
    <source>
        <dbReference type="Pfam" id="PF02608"/>
    </source>
</evidence>
<comment type="subcellular location">
    <subcellularLocation>
        <location evidence="1">Cell membrane</location>
        <topology evidence="1">Lipid-anchor</topology>
    </subcellularLocation>
</comment>
<gene>
    <name evidence="9" type="ORF">H1W37_14110</name>
</gene>
<feature type="signal peptide" evidence="7">
    <location>
        <begin position="1"/>
        <end position="26"/>
    </location>
</feature>
<dbReference type="PANTHER" id="PTHR34296">
    <property type="entry name" value="TRANSCRIPTIONAL ACTIVATOR PROTEIN MED"/>
    <property type="match status" value="1"/>
</dbReference>
<organism evidence="9 10">
    <name type="scientific">Stappia taiwanensis</name>
    <dbReference type="NCBI Taxonomy" id="992267"/>
    <lineage>
        <taxon>Bacteria</taxon>
        <taxon>Pseudomonadati</taxon>
        <taxon>Pseudomonadota</taxon>
        <taxon>Alphaproteobacteria</taxon>
        <taxon>Hyphomicrobiales</taxon>
        <taxon>Stappiaceae</taxon>
        <taxon>Stappia</taxon>
    </lineage>
</organism>
<dbReference type="InterPro" id="IPR028082">
    <property type="entry name" value="Peripla_BP_I"/>
</dbReference>
<dbReference type="GO" id="GO:0005886">
    <property type="term" value="C:plasma membrane"/>
    <property type="evidence" value="ECO:0007669"/>
    <property type="project" value="UniProtKB-SubCell"/>
</dbReference>
<keyword evidence="5" id="KW-0472">Membrane</keyword>
<evidence type="ECO:0000256" key="4">
    <source>
        <dbReference type="ARBA" id="ARBA00022729"/>
    </source>
</evidence>
<dbReference type="CDD" id="cd06354">
    <property type="entry name" value="PBP1_PrnA-like"/>
    <property type="match status" value="1"/>
</dbReference>
<dbReference type="SUPFAM" id="SSF53822">
    <property type="entry name" value="Periplasmic binding protein-like I"/>
    <property type="match status" value="1"/>
</dbReference>
<feature type="domain" description="ABC transporter substrate-binding protein PnrA-like" evidence="8">
    <location>
        <begin position="35"/>
        <end position="321"/>
    </location>
</feature>
<dbReference type="AlphaFoldDB" id="A0A838XWC4"/>
<protein>
    <submittedName>
        <fullName evidence="9">BMP family ABC transporter substrate-binding protein</fullName>
    </submittedName>
</protein>
<keyword evidence="3" id="KW-1003">Cell membrane</keyword>
<evidence type="ECO:0000313" key="10">
    <source>
        <dbReference type="Proteomes" id="UP000559404"/>
    </source>
</evidence>
<comment type="similarity">
    <text evidence="2">Belongs to the BMP lipoprotein family.</text>
</comment>
<dbReference type="InterPro" id="IPR050957">
    <property type="entry name" value="BMP_lipoprotein"/>
</dbReference>
<dbReference type="EMBL" id="JACEON010000013">
    <property type="protein sequence ID" value="MBA4612796.1"/>
    <property type="molecule type" value="Genomic_DNA"/>
</dbReference>
<dbReference type="Proteomes" id="UP000559404">
    <property type="component" value="Unassembled WGS sequence"/>
</dbReference>
<evidence type="ECO:0000313" key="9">
    <source>
        <dbReference type="EMBL" id="MBA4612796.1"/>
    </source>
</evidence>
<evidence type="ECO:0000256" key="1">
    <source>
        <dbReference type="ARBA" id="ARBA00004193"/>
    </source>
</evidence>
<proteinExistence type="inferred from homology"/>